<feature type="region of interest" description="Disordered" evidence="2">
    <location>
        <begin position="2599"/>
        <end position="2632"/>
    </location>
</feature>
<keyword evidence="1" id="KW-0175">Coiled coil</keyword>
<reference evidence="3 4" key="1">
    <citation type="submission" date="2014-11" db="EMBL/GenBank/DDBJ databases">
        <title>Genetic blueprint of the zoonotic pathogen Toxocara canis.</title>
        <authorList>
            <person name="Zhu X.-Q."/>
            <person name="Korhonen P.K."/>
            <person name="Cai H."/>
            <person name="Young N.D."/>
            <person name="Nejsum P."/>
            <person name="von Samson-Himmelstjerna G."/>
            <person name="Boag P.R."/>
            <person name="Tan P."/>
            <person name="Li Q."/>
            <person name="Min J."/>
            <person name="Yang Y."/>
            <person name="Wang X."/>
            <person name="Fang X."/>
            <person name="Hall R.S."/>
            <person name="Hofmann A."/>
            <person name="Sternberg P.W."/>
            <person name="Jex A.R."/>
            <person name="Gasser R.B."/>
        </authorList>
    </citation>
    <scope>NUCLEOTIDE SEQUENCE [LARGE SCALE GENOMIC DNA]</scope>
    <source>
        <strain evidence="3">PN_DK_2014</strain>
    </source>
</reference>
<dbReference type="Proteomes" id="UP000031036">
    <property type="component" value="Unassembled WGS sequence"/>
</dbReference>
<dbReference type="EMBL" id="JPKZ01000510">
    <property type="protein sequence ID" value="KHN86883.1"/>
    <property type="molecule type" value="Genomic_DNA"/>
</dbReference>
<feature type="region of interest" description="Disordered" evidence="2">
    <location>
        <begin position="188"/>
        <end position="208"/>
    </location>
</feature>
<organism evidence="3 4">
    <name type="scientific">Toxocara canis</name>
    <name type="common">Canine roundworm</name>
    <dbReference type="NCBI Taxonomy" id="6265"/>
    <lineage>
        <taxon>Eukaryota</taxon>
        <taxon>Metazoa</taxon>
        <taxon>Ecdysozoa</taxon>
        <taxon>Nematoda</taxon>
        <taxon>Chromadorea</taxon>
        <taxon>Rhabditida</taxon>
        <taxon>Spirurina</taxon>
        <taxon>Ascaridomorpha</taxon>
        <taxon>Ascaridoidea</taxon>
        <taxon>Toxocaridae</taxon>
        <taxon>Toxocara</taxon>
    </lineage>
</organism>
<evidence type="ECO:0000313" key="3">
    <source>
        <dbReference type="EMBL" id="KHN86883.1"/>
    </source>
</evidence>
<dbReference type="STRING" id="6265.A0A0B2VZ07"/>
<dbReference type="OrthoDB" id="47801at2759"/>
<feature type="compositionally biased region" description="Polar residues" evidence="2">
    <location>
        <begin position="1348"/>
        <end position="1366"/>
    </location>
</feature>
<comment type="caution">
    <text evidence="3">The sequence shown here is derived from an EMBL/GenBank/DDBJ whole genome shotgun (WGS) entry which is preliminary data.</text>
</comment>
<sequence length="4205" mass="461123">MIEQSSIGAVAGSTAARCHPTIVVGIALDSSKLIRSDRQHGGSAEVCALNSVNSVCGADATPRIVAEEASGSAEQTKAPAYHPFVVVYQITEHGVVCADSSIAGGRSANVVNSVNSVCGADATPRIVAEEASGSAEQTKAPAYHPFVVVYQITEHGVVCADSSIAGGRSDDTKDEEMWCVQPTAAWISTAPSEKPPPASDGTKVPKSNNGAYMSKMASLEETDFAEAMMLIESENDAPEWSASAAESEYEHPCDQSMLDEDWETESKSTSKFEEKASNDFISINYGPAPVSVVLLQCFRLPPEIDESSMKVKAIIPSGNGMNLVVAVSREAGSSGLVQSAVVVYRLIFTQYVTSVQEQPCKTYYDTQHCIEQMLVVSADALASPAGGTQSELSMPAELLENVIIRTTEGEVWMIDVNKNERVKICDDKAKHIALMDSGKCAVLTETGKLLVLQVEQMCCRRIVEDEDEEATVAALLSGILSTTTAISPSSSTISNATEGSSSVDGSSLHPSRMQIYAMQPLTCGNLRKLWELTRSDGGASLLTASPGTLSFGVAGFQVVPPLGWSEIQLHQKCRKNPQHWLRGDRSTRSWHLQADAHGLPNVQAFEVHLQAGIQISHANVRFTFHSSCVGCPDVQVTVLRRRAIAPSDSSKDVRTAGSGVVRPATTFKIDIDDLREQCDIVAGPLLLADYVDVGGASSIVQLPGRIFLSTSHHPQVGNKAAKMQTFYLLLESLSDVSFEQLIAAHKIRDKEKAAALVQDANAKTKSWRRRDATGGEKKTSESKFIKKSHSKADLPPTGNTRGSGAPYAAPHLSASSLQSRKGIEWIEEISITLLKAKRGPERHERIQRRMMLETYDFHRRLVKLAAGTLRECGDPHQLQTNGVRLLNEHRALDLIMWLLDNWSVSSSVQYILGVGSVVVCEMENLLANGFIFASRSIAHKWCSLLVHLLHLLKPVDTERHCELLEAIMKSLTASIGRLYLVENAGALHWLLTLAFATLQMCTSLAGNPKCSGMVDSLLMACANTLTVIGKAWNKHWNESVHEKLASSYGLCGLPLELVMYEWPSPMLSLWTRSSMTNNCLVPMGTSVAVMPMPIAINGTSNVKYPWSSPGAPTTHFTAKHAGAGATISGSSLSKSAQPSSAKDVVAVSAFMNSATAQDEIDWLDVFNIVLGDTDDVYENAANDDIAASAVVPPPGTSYALNSRFGASVSESGAGHDVKRRAFLSPSQLSGLLEVEPLTFTCCAASEHVKVENLDTGTIATISSSNTPVVHMASKGAMIVKAANAPDLPQPTAPSAPAVLQLETDLDTFLKVNLHSLSARMKKIAMEVNDQCSKDRNTSSDTGMHVASADTTQGSATQGSSASTFGVPTTPKTTPFMTPTPLSPSHLSPINSETNLTILPEEDHVDEPRSGEMTGEGVLSEQTRAANVALTPAITVVPCDLLKPPPIQVLSIERMAAGARKFVVLDFGVPVLLTDVLIPSCAELFSLLVDVWLLGESVDGQRLISSAQIANKSIALQDITPTMLIRFVKLTYVGRQLFNAPCRVPIGSFFGHRFFSAWQPYACPHMVGQLTSYPSLPHPYQQPPSVSIERLPQLCEDLRCRHQLASNELMNLAEEEADKLEVKMIQGTTDILSFPPAPLPAAGMFYRHMNRGGWERGRVYKPPVSIEHLRQLCEDLRCRHQLASNELVNLVEEEADELEVKMVYKECTQLRAQWNVVHGVVKRLQFDQAPVQERNVVEGSWWKCGPEQLRVVAEQLFALLTQSVHLLDLRSAAAHCTMMAVDPDLAPAWMELACVSPTVEEVNAHHLLSLEMAVQHFTLFCATAMPKLQVDCAVWLFHHGAEMPWWPQFFPMVLTELFSSPMKKDDEKVFMLLSFLCNHTVKSASSQASVMLELLQFIDGILKKSSAEATESGPGGERPTLQTALLCCSILLTSTAFDVILGGKRKMDRWAFAAGEFAFGAAYTSSSSTSSSMPAERLGDYCSKFQKKTSPLAAIGLSSVADMDVGATAPTAAELHSKVQSLWGQHLQHLQAMEAMKASIKGMSKTVKAIDDKIQKKCDMKMKPSFFDKASIEGGDSATSSSAAFPEAQSQVLCDKASNKAKGSRASDMTVRQVQERFEKKLEEIHYKQTPEVTSEKIEELVKWAGKSSSLSPLKARSNRPRQYNIRLKLPLDVCESVASGLIRTLCEHTDQIPSGGKLLLCKMVARICTNASHHTIPLAAVLGEHLEQLIQIGLNSRNAVVMRSAVLSLLEDVIEAEARGHAKITAGSRMDSTLSVPSSVFEGIIASSVDQFCQKLTGIEYATLAEQALQRSTSAKNFGERKSTGATAAASALPFAFAFMKTSPLQRSTSAKNFGERKSTGATAAASALPFAFAFMKTSRNFSVANYDTAPSQDGELDTLIDQAMSLIGPVELSSCAVGISTRSIILRYLCREVIISRLEKGEPFSNMFRWIDGVRYGEARVAAAADNVVAYAVKLCSPSLPRDAFPVTDDKHKTSISALIACLRTEHAIYNDSAKVKAEPSESPTTAAASGGSTSPSASTSPTIHEGEQGNLDELVVNYEMIYADDLQTIKVLDTFADNMSGDITKDAAAVFISCDRQEELSSDRPEEDSSAQAEDASITSSPVSEKKSKAECSSERELLMSLPKEKASKQMLLDHIMISFLMQARSISEEVMVQPCSINLDERAECQLGLRAYIRCLAVDSLADILLRHSRRHLAPWRKRPVSRPRAPESESLRAQMGRTLPNAICAISKLIKEIPTDASVDYVIALLSFFNDFQEGVTFPEVVRRMMGEMHLVFPTEGIDAVLAFAAACERPTEQLWTLIIRFLFGVIRGDDAAGKHLILAPQFSVVLSRFITNSVNRFSESTTVGPAMTSAFGDLVHRLHATPIKDTFAAALVTIVSDVFLRKEGFEFLPYPVEMIMQIVMTMRRQPETYAHLPSQKLSKFLWAVIRVTKDLLHSDKFVRNEPIPLMDCNNRAELCFQSVKLDLDDATICEKDSVDKNSDSAPAESTGATDNADFLKNYWSVSQLPLARLDIYESSSQLRYYEEMVGTLLQEVLGYCVDNKTLVADVIREFPAAVEDLLEVLSSCSFCDRDYDSLFEERRFLNCWKPVSVADYALRLLLLFFDLADDQLEHMIGLTVECLKRCVAIYAPPAMPKLSKPVTFAVIYMLLIPQNQRVFIEFGGHLVVSSEIKNCIATSMGDWTAPEGGTVVRQLASMASQVSFAGEYPVAPRRPPVVRVEGLFNYAPICSIASSSSMAHQLSTLLAAAPPHRRARTANWSYHFYPGEEWLDLILTLPYQIMLYEVHIRPHPPTLNTGPSAVQLEVSSDPTFSTWTLLAPKTCTLGFSKIRIPAYSFPYPVSAIRIYLRRAPDSTNLGLSQILVLGASTLQALSVPPSVSSDFRQWLAILDRLCTMEETSIWQYAPDLPRCIVALFLGRPLQRSTYERVSSLLVRIDNAKAKPNTVVELILNYTAQARYVAPKSLEYLPEVIFTLCSKAAEGTRTPLHVKHQIQVFRQRQLLTGIDFMLSSSHSFPYNQQVLSHRQKRCQWWGVCVNRQQLCVRCFQLLPCNTGLSMRLCYAKVLGYCVDNKTLVADVIREFPAAVEDLLEVLSSCSFCDRDYDSLFEERRFLNCWKPVSVADYALRLLLLFFDLADDQLEHMIGLTVECLKRCVAIYAPPAMPKLSKPVTFAVIYMLLIPQNQRVFIEFGGHLVVSSEIKNCIATSMGDWTAPEGGTVVRQLASMASQVSFAGEYPVAPRRPPVVRVEGLFNYAPICSIASSSSMAHQLSTLLAAAPPHRRARTANWSYHFYPGEEWLDLILTLPYQIMLYEVHIRPHPPTLNTGPSAVQLEVSSDPTFSTWTLLAPKTCTLGFSKIRIPAYSFPYPVSAIRIYLRRAPDSTNLGLSQILVLGASTLQALSVPPSVSSDFRQWLAILDRLCTMEETSIWQYAPDLPRCIVALFLGRPLQRSTYERVSSLLVRIDNAKAKPNTVVELILNYTAQARYVAPKSLEYLPEVIFTLCSKAAEGTRTPLHVKHQIQVFRQRQLLTGIDFMLSSSHSFPYNQQEAIAVLIWSASCAVWKNVSDKSMHFDTVAVCVEVGTKLIPRLCDVASNLNSQWRNSMSEAASWLLCSLIRCAPTHLCDALRFLGFGDAPERSVIPSSEAMSVVGRMCQSATAVRSLLSTSTLQHWIEYAIMLCEGA</sequence>
<evidence type="ECO:0000313" key="4">
    <source>
        <dbReference type="Proteomes" id="UP000031036"/>
    </source>
</evidence>
<feature type="region of interest" description="Disordered" evidence="2">
    <location>
        <begin position="486"/>
        <end position="507"/>
    </location>
</feature>
<name>A0A0B2VZ07_TOXCA</name>
<feature type="region of interest" description="Disordered" evidence="2">
    <location>
        <begin position="2515"/>
        <end position="2550"/>
    </location>
</feature>
<evidence type="ECO:0000256" key="2">
    <source>
        <dbReference type="SAM" id="MobiDB-lite"/>
    </source>
</evidence>
<feature type="compositionally biased region" description="Low complexity" evidence="2">
    <location>
        <begin position="2522"/>
        <end position="2544"/>
    </location>
</feature>
<feature type="compositionally biased region" description="Low complexity" evidence="2">
    <location>
        <begin position="486"/>
        <end position="497"/>
    </location>
</feature>
<feature type="region of interest" description="Disordered" evidence="2">
    <location>
        <begin position="1332"/>
        <end position="1370"/>
    </location>
</feature>
<evidence type="ECO:0000256" key="1">
    <source>
        <dbReference type="SAM" id="Coils"/>
    </source>
</evidence>
<feature type="region of interest" description="Disordered" evidence="2">
    <location>
        <begin position="759"/>
        <end position="813"/>
    </location>
</feature>
<feature type="compositionally biased region" description="Basic and acidic residues" evidence="2">
    <location>
        <begin position="769"/>
        <end position="784"/>
    </location>
</feature>
<feature type="compositionally biased region" description="Polar residues" evidence="2">
    <location>
        <begin position="498"/>
        <end position="507"/>
    </location>
</feature>
<keyword evidence="4" id="KW-1185">Reference proteome</keyword>
<proteinExistence type="predicted"/>
<gene>
    <name evidence="3" type="primary">BIRC6</name>
    <name evidence="3" type="ORF">Tcan_05796</name>
</gene>
<feature type="coiled-coil region" evidence="1">
    <location>
        <begin position="1665"/>
        <end position="1692"/>
    </location>
</feature>
<accession>A0A0B2VZ07</accession>
<protein>
    <submittedName>
        <fullName evidence="3">Baculoviral IAP repeat-containing protein 6</fullName>
    </submittedName>
</protein>